<name>A0A2V5I6M7_ASPV1</name>
<proteinExistence type="predicted"/>
<dbReference type="AlphaFoldDB" id="A0A2V5I6M7"/>
<evidence type="ECO:0000313" key="2">
    <source>
        <dbReference type="EMBL" id="PYI24160.1"/>
    </source>
</evidence>
<keyword evidence="3" id="KW-1185">Reference proteome</keyword>
<evidence type="ECO:0000256" key="1">
    <source>
        <dbReference type="SAM" id="MobiDB-lite"/>
    </source>
</evidence>
<accession>A0A2V5I6M7</accession>
<gene>
    <name evidence="2" type="ORF">BO99DRAFT_127992</name>
</gene>
<organism evidence="2 3">
    <name type="scientific">Aspergillus violaceofuscus (strain CBS 115571)</name>
    <dbReference type="NCBI Taxonomy" id="1450538"/>
    <lineage>
        <taxon>Eukaryota</taxon>
        <taxon>Fungi</taxon>
        <taxon>Dikarya</taxon>
        <taxon>Ascomycota</taxon>
        <taxon>Pezizomycotina</taxon>
        <taxon>Eurotiomycetes</taxon>
        <taxon>Eurotiomycetidae</taxon>
        <taxon>Eurotiales</taxon>
        <taxon>Aspergillaceae</taxon>
        <taxon>Aspergillus</taxon>
    </lineage>
</organism>
<feature type="region of interest" description="Disordered" evidence="1">
    <location>
        <begin position="72"/>
        <end position="93"/>
    </location>
</feature>
<evidence type="ECO:0000313" key="3">
    <source>
        <dbReference type="Proteomes" id="UP000249829"/>
    </source>
</evidence>
<dbReference type="Proteomes" id="UP000249829">
    <property type="component" value="Unassembled WGS sequence"/>
</dbReference>
<reference evidence="2 3" key="1">
    <citation type="submission" date="2018-02" db="EMBL/GenBank/DDBJ databases">
        <title>The genomes of Aspergillus section Nigri reveals drivers in fungal speciation.</title>
        <authorList>
            <consortium name="DOE Joint Genome Institute"/>
            <person name="Vesth T.C."/>
            <person name="Nybo J."/>
            <person name="Theobald S."/>
            <person name="Brandl J."/>
            <person name="Frisvad J.C."/>
            <person name="Nielsen K.F."/>
            <person name="Lyhne E.K."/>
            <person name="Kogle M.E."/>
            <person name="Kuo A."/>
            <person name="Riley R."/>
            <person name="Clum A."/>
            <person name="Nolan M."/>
            <person name="Lipzen A."/>
            <person name="Salamov A."/>
            <person name="Henrissat B."/>
            <person name="Wiebenga A."/>
            <person name="De vries R.P."/>
            <person name="Grigoriev I.V."/>
            <person name="Mortensen U.H."/>
            <person name="Andersen M.R."/>
            <person name="Baker S.E."/>
        </authorList>
    </citation>
    <scope>NUCLEOTIDE SEQUENCE [LARGE SCALE GENOMIC DNA]</scope>
    <source>
        <strain evidence="2 3">CBS 115571</strain>
    </source>
</reference>
<protein>
    <submittedName>
        <fullName evidence="2">Uncharacterized protein</fullName>
    </submittedName>
</protein>
<dbReference type="EMBL" id="KZ825103">
    <property type="protein sequence ID" value="PYI24160.1"/>
    <property type="molecule type" value="Genomic_DNA"/>
</dbReference>
<sequence length="252" mass="27583">MSEAMGNSDCSFVCATTLFDCASSPSIRLTQTNAQVEESIPHGSLLISPGVSLALPLSLYYPRPSQIISTATLPGPPFLQSKRRPTTPTMSQPHENPLIHDLIKNPASALAASRNNPRLTLMLLPNDPDTIANDWELAISKARQAWQAQRHAQPDLRRVILGTVLFYQDCVRILVETRPQGEPEFFEAYGQDEFYTSGASAQVFDNAVRLASLFILESESGSFGMYPEVGLIGRLKTAGSWVGSFSPEETLN</sequence>